<evidence type="ECO:0000313" key="1">
    <source>
        <dbReference type="EMBL" id="SHH57468.1"/>
    </source>
</evidence>
<name>A0A1M5U3D9_9CLOT</name>
<dbReference type="InterPro" id="IPR036638">
    <property type="entry name" value="HLH_DNA-bd_sf"/>
</dbReference>
<sequence length="51" mass="6171">MDRNKKIEQLKKELDKHLINHSTLDPKSLKLSEELDQLIAIEQRERAEWMQ</sequence>
<dbReference type="InterPro" id="IPR018540">
    <property type="entry name" value="Spo0E-like"/>
</dbReference>
<dbReference type="GO" id="GO:0046983">
    <property type="term" value="F:protein dimerization activity"/>
    <property type="evidence" value="ECO:0007669"/>
    <property type="project" value="InterPro"/>
</dbReference>
<protein>
    <submittedName>
        <fullName evidence="1">Spo0E like sporulation regulatory protein</fullName>
    </submittedName>
</protein>
<dbReference type="RefSeq" id="WP_083553364.1">
    <property type="nucleotide sequence ID" value="NZ_FQXU01000003.1"/>
</dbReference>
<dbReference type="GO" id="GO:0043937">
    <property type="term" value="P:regulation of sporulation"/>
    <property type="evidence" value="ECO:0007669"/>
    <property type="project" value="InterPro"/>
</dbReference>
<dbReference type="Pfam" id="PF09388">
    <property type="entry name" value="SpoOE-like"/>
    <property type="match status" value="1"/>
</dbReference>
<dbReference type="InterPro" id="IPR037208">
    <property type="entry name" value="Spo0E-like_sf"/>
</dbReference>
<dbReference type="AlphaFoldDB" id="A0A1M5U3D9"/>
<evidence type="ECO:0000313" key="2">
    <source>
        <dbReference type="Proteomes" id="UP000184241"/>
    </source>
</evidence>
<dbReference type="Proteomes" id="UP000184241">
    <property type="component" value="Unassembled WGS sequence"/>
</dbReference>
<reference evidence="1 2" key="1">
    <citation type="submission" date="2016-11" db="EMBL/GenBank/DDBJ databases">
        <authorList>
            <person name="Jaros S."/>
            <person name="Januszkiewicz K."/>
            <person name="Wedrychowicz H."/>
        </authorList>
    </citation>
    <scope>NUCLEOTIDE SEQUENCE [LARGE SCALE GENOMIC DNA]</scope>
    <source>
        <strain evidence="1 2">DSM 6191</strain>
    </source>
</reference>
<dbReference type="Gene3D" id="4.10.280.10">
    <property type="entry name" value="Helix-loop-helix DNA-binding domain"/>
    <property type="match status" value="1"/>
</dbReference>
<proteinExistence type="predicted"/>
<dbReference type="EMBL" id="FQXU01000003">
    <property type="protein sequence ID" value="SHH57468.1"/>
    <property type="molecule type" value="Genomic_DNA"/>
</dbReference>
<organism evidence="1 2">
    <name type="scientific">Clostridium intestinale DSM 6191</name>
    <dbReference type="NCBI Taxonomy" id="1121320"/>
    <lineage>
        <taxon>Bacteria</taxon>
        <taxon>Bacillati</taxon>
        <taxon>Bacillota</taxon>
        <taxon>Clostridia</taxon>
        <taxon>Eubacteriales</taxon>
        <taxon>Clostridiaceae</taxon>
        <taxon>Clostridium</taxon>
    </lineage>
</organism>
<dbReference type="SUPFAM" id="SSF140500">
    <property type="entry name" value="BAS1536-like"/>
    <property type="match status" value="1"/>
</dbReference>
<accession>A0A1M5U3D9</accession>
<gene>
    <name evidence="1" type="ORF">SAMN02745941_00395</name>
</gene>